<protein>
    <submittedName>
        <fullName evidence="1">Uncharacterized protein</fullName>
    </submittedName>
</protein>
<proteinExistence type="predicted"/>
<gene>
    <name evidence="1" type="ORF">PY650_16340</name>
</gene>
<keyword evidence="2" id="KW-1185">Reference proteome</keyword>
<accession>A0ABT7KG85</accession>
<evidence type="ECO:0000313" key="1">
    <source>
        <dbReference type="EMBL" id="MDL2407207.1"/>
    </source>
</evidence>
<dbReference type="EMBL" id="JARFYN010000019">
    <property type="protein sequence ID" value="MDL2407207.1"/>
    <property type="molecule type" value="Genomic_DNA"/>
</dbReference>
<dbReference type="Proteomes" id="UP001172630">
    <property type="component" value="Unassembled WGS sequence"/>
</dbReference>
<name>A0ABT7KG85_9HYPH</name>
<comment type="caution">
    <text evidence="1">The sequence shown here is derived from an EMBL/GenBank/DDBJ whole genome shotgun (WGS) entry which is preliminary data.</text>
</comment>
<organism evidence="1 2">
    <name type="scientific">Rhizobium calliandrae</name>
    <dbReference type="NCBI Taxonomy" id="1312182"/>
    <lineage>
        <taxon>Bacteria</taxon>
        <taxon>Pseudomonadati</taxon>
        <taxon>Pseudomonadota</taxon>
        <taxon>Alphaproteobacteria</taxon>
        <taxon>Hyphomicrobiales</taxon>
        <taxon>Rhizobiaceae</taxon>
        <taxon>Rhizobium/Agrobacterium group</taxon>
        <taxon>Rhizobium</taxon>
    </lineage>
</organism>
<evidence type="ECO:0000313" key="2">
    <source>
        <dbReference type="Proteomes" id="UP001172630"/>
    </source>
</evidence>
<reference evidence="1" key="1">
    <citation type="submission" date="2023-06" db="EMBL/GenBank/DDBJ databases">
        <title>Phylogenetic Diversity of Rhizobium strains.</title>
        <authorList>
            <person name="Moura F.T."/>
            <person name="Helene L.C.F."/>
            <person name="Hungria M."/>
        </authorList>
    </citation>
    <scope>NUCLEOTIDE SEQUENCE</scope>
    <source>
        <strain evidence="1">CCGE524</strain>
    </source>
</reference>
<dbReference type="RefSeq" id="WP_285880440.1">
    <property type="nucleotide sequence ID" value="NZ_JARFYN010000019.1"/>
</dbReference>
<sequence length="74" mass="7979">MEEQALNAAQDQIKDKLYINFSSGTGGAPAAIKMTPTPEYVDDSVNPRLLDLFSEAARAIASYQWSFPSIAQAG</sequence>